<feature type="transmembrane region" description="Helical" evidence="5">
    <location>
        <begin position="106"/>
        <end position="126"/>
    </location>
</feature>
<dbReference type="AlphaFoldDB" id="A0A495XT77"/>
<protein>
    <submittedName>
        <fullName evidence="7">Fusaric acid resistance family protein</fullName>
    </submittedName>
</protein>
<feature type="domain" description="Integral membrane bound transporter" evidence="6">
    <location>
        <begin position="215"/>
        <end position="339"/>
    </location>
</feature>
<feature type="transmembrane region" description="Helical" evidence="5">
    <location>
        <begin position="156"/>
        <end position="177"/>
    </location>
</feature>
<gene>
    <name evidence="7" type="ORF">DFJ68_1159</name>
</gene>
<feature type="transmembrane region" description="Helical" evidence="5">
    <location>
        <begin position="296"/>
        <end position="315"/>
    </location>
</feature>
<dbReference type="GO" id="GO:0016020">
    <property type="term" value="C:membrane"/>
    <property type="evidence" value="ECO:0007669"/>
    <property type="project" value="UniProtKB-SubCell"/>
</dbReference>
<feature type="transmembrane region" description="Helical" evidence="5">
    <location>
        <begin position="327"/>
        <end position="344"/>
    </location>
</feature>
<keyword evidence="3 5" id="KW-1133">Transmembrane helix</keyword>
<name>A0A495XT77_9MICO</name>
<feature type="transmembrane region" description="Helical" evidence="5">
    <location>
        <begin position="209"/>
        <end position="238"/>
    </location>
</feature>
<feature type="transmembrane region" description="Helical" evidence="5">
    <location>
        <begin position="258"/>
        <end position="284"/>
    </location>
</feature>
<keyword evidence="4 5" id="KW-0472">Membrane</keyword>
<proteinExistence type="predicted"/>
<evidence type="ECO:0000256" key="3">
    <source>
        <dbReference type="ARBA" id="ARBA00022989"/>
    </source>
</evidence>
<sequence length="354" mass="36432">MNAAPPASRPGPTPSPWRSLLGWGPYRGAHRVALRAGVSVLVPLLVLTLAGRLELTPYAAFGAFTSLYGRQHGRRQRAGMQVVAGGFLTVAVTLGVAASAAPGTRWLVVLLGALLGAAGSLASDAYRWHPPGPLFLVFAFAVCATVPAGLTTVPVAAGVAALSVLFSLVVSHLGGVARREPWGRPHLPSPHFADAWSAPGAATHLVRHVVALGVAGAVATAVGWVHPYWAMVAAVTVLSGPDLSSRLARGLQRVVGTLLGLAVAAPVLLWGPRGVVAVLVIVGLQVLTELVVGRNYAVALLFITPLALMMGQLVHPAPVRPLLEDRLLETVLGAAVGAVALLVVPDRRAGRVTG</sequence>
<comment type="caution">
    <text evidence="7">The sequence shown here is derived from an EMBL/GenBank/DDBJ whole genome shotgun (WGS) entry which is preliminary data.</text>
</comment>
<comment type="subcellular location">
    <subcellularLocation>
        <location evidence="1">Membrane</location>
        <topology evidence="1">Multi-pass membrane protein</topology>
    </subcellularLocation>
</comment>
<feature type="transmembrane region" description="Helical" evidence="5">
    <location>
        <begin position="78"/>
        <end position="100"/>
    </location>
</feature>
<evidence type="ECO:0000259" key="6">
    <source>
        <dbReference type="Pfam" id="PF13515"/>
    </source>
</evidence>
<reference evidence="7 8" key="1">
    <citation type="submission" date="2018-10" db="EMBL/GenBank/DDBJ databases">
        <title>Sequencing the genomes of 1000 actinobacteria strains.</title>
        <authorList>
            <person name="Klenk H.-P."/>
        </authorList>
    </citation>
    <scope>NUCLEOTIDE SEQUENCE [LARGE SCALE GENOMIC DNA]</scope>
    <source>
        <strain evidence="7 8">DSM 44267</strain>
    </source>
</reference>
<evidence type="ECO:0000313" key="7">
    <source>
        <dbReference type="EMBL" id="RKT77731.1"/>
    </source>
</evidence>
<dbReference type="RefSeq" id="WP_245963487.1">
    <property type="nucleotide sequence ID" value="NZ_RBXT01000001.1"/>
</dbReference>
<accession>A0A495XT77</accession>
<evidence type="ECO:0000256" key="1">
    <source>
        <dbReference type="ARBA" id="ARBA00004141"/>
    </source>
</evidence>
<dbReference type="Proteomes" id="UP000278440">
    <property type="component" value="Unassembled WGS sequence"/>
</dbReference>
<evidence type="ECO:0000313" key="8">
    <source>
        <dbReference type="Proteomes" id="UP000278440"/>
    </source>
</evidence>
<keyword evidence="8" id="KW-1185">Reference proteome</keyword>
<dbReference type="EMBL" id="RBXT01000001">
    <property type="protein sequence ID" value="RKT77731.1"/>
    <property type="molecule type" value="Genomic_DNA"/>
</dbReference>
<evidence type="ECO:0000256" key="2">
    <source>
        <dbReference type="ARBA" id="ARBA00022692"/>
    </source>
</evidence>
<keyword evidence="2 5" id="KW-0812">Transmembrane</keyword>
<evidence type="ECO:0000256" key="4">
    <source>
        <dbReference type="ARBA" id="ARBA00023136"/>
    </source>
</evidence>
<organism evidence="7 8">
    <name type="scientific">Terracoccus luteus</name>
    <dbReference type="NCBI Taxonomy" id="53356"/>
    <lineage>
        <taxon>Bacteria</taxon>
        <taxon>Bacillati</taxon>
        <taxon>Actinomycetota</taxon>
        <taxon>Actinomycetes</taxon>
        <taxon>Micrococcales</taxon>
        <taxon>Intrasporangiaceae</taxon>
        <taxon>Terracoccus</taxon>
    </lineage>
</organism>
<evidence type="ECO:0000256" key="5">
    <source>
        <dbReference type="SAM" id="Phobius"/>
    </source>
</evidence>
<dbReference type="Pfam" id="PF13515">
    <property type="entry name" value="FUSC_2"/>
    <property type="match status" value="1"/>
</dbReference>
<dbReference type="InterPro" id="IPR049453">
    <property type="entry name" value="Memb_transporter_dom"/>
</dbReference>